<evidence type="ECO:0000313" key="2">
    <source>
        <dbReference type="Proteomes" id="UP000323537"/>
    </source>
</evidence>
<proteinExistence type="predicted"/>
<dbReference type="EMBL" id="FOPZ01000001">
    <property type="protein sequence ID" value="SFH34366.1"/>
    <property type="molecule type" value="Genomic_DNA"/>
</dbReference>
<organism evidence="1 2">
    <name type="scientific">Halorubrum aquaticum</name>
    <dbReference type="NCBI Taxonomy" id="387340"/>
    <lineage>
        <taxon>Archaea</taxon>
        <taxon>Methanobacteriati</taxon>
        <taxon>Methanobacteriota</taxon>
        <taxon>Stenosarchaea group</taxon>
        <taxon>Halobacteria</taxon>
        <taxon>Halobacteriales</taxon>
        <taxon>Haloferacaceae</taxon>
        <taxon>Halorubrum</taxon>
    </lineage>
</organism>
<evidence type="ECO:0000313" key="1">
    <source>
        <dbReference type="EMBL" id="SFH34366.1"/>
    </source>
</evidence>
<dbReference type="AlphaFoldDB" id="A0A1I2ZA31"/>
<sequence length="341" mass="39700">MMASETTKGEWNPGRKNQAILSQIQDVLSSGEERTVRDVYYALESRGHKWEYRYVKRAVKKGRRAGYIDPAQIVDASRTAENVSATGWRDPKHFVDDRVDKVWNDYWEDFWREQESYVEVWLEKQSLASVFAPVCEEFNVRLEATRGDWSDSKVYQASNRLIEKISDGKDVRILYFGDYNPSGFHAPVSILDAMGYYGIDLGREFPGSDDPRYYDAEYGAPFWFEGGNGTFALERKALNTEHIERFELPENPVPSSSDKDATIKRSFRRYVSDGRDTNVELNALKEFEREFLEDLVRDAIEEHVDLEKKHEVENRIRDRREQLAECIEIDRDALEVTDGDE</sequence>
<protein>
    <submittedName>
        <fullName evidence="1">Uncharacterized protein</fullName>
    </submittedName>
</protein>
<name>A0A1I2ZA31_9EURY</name>
<accession>A0A1I2ZA31</accession>
<dbReference type="Proteomes" id="UP000323537">
    <property type="component" value="Unassembled WGS sequence"/>
</dbReference>
<keyword evidence="2" id="KW-1185">Reference proteome</keyword>
<reference evidence="1 2" key="1">
    <citation type="submission" date="2016-10" db="EMBL/GenBank/DDBJ databases">
        <authorList>
            <person name="Varghese N."/>
            <person name="Submissions S."/>
        </authorList>
    </citation>
    <scope>NUCLEOTIDE SEQUENCE [LARGE SCALE GENOMIC DNA]</scope>
    <source>
        <strain evidence="1 2">CGMCC 1.6377</strain>
    </source>
</reference>
<gene>
    <name evidence="1" type="ORF">SAMN04488066_101360</name>
</gene>